<keyword evidence="4 8" id="KW-0819">tRNA processing</keyword>
<feature type="binding site" evidence="10">
    <location>
        <begin position="222"/>
        <end position="223"/>
    </location>
    <ligand>
        <name>FMN</name>
        <dbReference type="ChEBI" id="CHEBI:58210"/>
    </ligand>
</feature>
<evidence type="ECO:0000256" key="3">
    <source>
        <dbReference type="ARBA" id="ARBA00022643"/>
    </source>
</evidence>
<feature type="active site" description="Proton donor" evidence="9">
    <location>
        <position position="87"/>
    </location>
</feature>
<organism evidence="12">
    <name type="scientific">Guillardia theta (strain CCMP2712)</name>
    <name type="common">Cryptophyte</name>
    <dbReference type="NCBI Taxonomy" id="905079"/>
    <lineage>
        <taxon>Eukaryota</taxon>
        <taxon>Cryptophyceae</taxon>
        <taxon>Pyrenomonadales</taxon>
        <taxon>Geminigeraceae</taxon>
        <taxon>Guillardia</taxon>
    </lineage>
</organism>
<dbReference type="PANTHER" id="PTHR42907">
    <property type="entry name" value="FMN-LINKED OXIDOREDUCTASES SUPERFAMILY PROTEIN"/>
    <property type="match status" value="1"/>
</dbReference>
<dbReference type="EnsemblProtists" id="EKX37416">
    <property type="protein sequence ID" value="EKX37416"/>
    <property type="gene ID" value="GUITHDRAFT_158591"/>
</dbReference>
<dbReference type="PaxDb" id="55529-EKX37416"/>
<dbReference type="PANTHER" id="PTHR42907:SF1">
    <property type="entry name" value="FMN-LINKED OXIDOREDUCTASES SUPERFAMILY PROTEIN"/>
    <property type="match status" value="1"/>
</dbReference>
<dbReference type="SUPFAM" id="SSF51395">
    <property type="entry name" value="FMN-linked oxidoreductases"/>
    <property type="match status" value="1"/>
</dbReference>
<accession>L1IME3</accession>
<comment type="similarity">
    <text evidence="8">Belongs to the dus family.</text>
</comment>
<name>L1IME3_GUITC</name>
<comment type="function">
    <text evidence="8">Catalyzes the synthesis of dihydrouridine, a modified base found in the D-loop of most tRNAs.</text>
</comment>
<evidence type="ECO:0000256" key="8">
    <source>
        <dbReference type="PIRNR" id="PIRNR006621"/>
    </source>
</evidence>
<dbReference type="OrthoDB" id="10262250at2759"/>
<evidence type="ECO:0000313" key="13">
    <source>
        <dbReference type="EnsemblProtists" id="EKX37416"/>
    </source>
</evidence>
<feature type="binding site" evidence="10">
    <location>
        <position position="162"/>
    </location>
    <ligand>
        <name>FMN</name>
        <dbReference type="ChEBI" id="CHEBI:58210"/>
    </ligand>
</feature>
<keyword evidence="5" id="KW-0521">NADP</keyword>
<dbReference type="GO" id="GO:0017150">
    <property type="term" value="F:tRNA dihydrouridine synthase activity"/>
    <property type="evidence" value="ECO:0007669"/>
    <property type="project" value="InterPro"/>
</dbReference>
<protein>
    <recommendedName>
        <fullName evidence="8">tRNA-dihydrouridine synthase</fullName>
        <ecNumber evidence="8">1.3.1.-</ecNumber>
    </recommendedName>
</protein>
<proteinExistence type="inferred from homology"/>
<dbReference type="PIRSF" id="PIRSF006621">
    <property type="entry name" value="Dus"/>
    <property type="match status" value="1"/>
</dbReference>
<evidence type="ECO:0000259" key="11">
    <source>
        <dbReference type="Pfam" id="PF01207"/>
    </source>
</evidence>
<dbReference type="InterPro" id="IPR004653">
    <property type="entry name" value="DusA"/>
</dbReference>
<reference evidence="13" key="3">
    <citation type="submission" date="2016-03" db="UniProtKB">
        <authorList>
            <consortium name="EnsemblProtists"/>
        </authorList>
    </citation>
    <scope>IDENTIFICATION</scope>
</reference>
<keyword evidence="1" id="KW-0820">tRNA-binding</keyword>
<dbReference type="HOGENOM" id="CLU_013299_2_1_1"/>
<dbReference type="Pfam" id="PF01207">
    <property type="entry name" value="Dus"/>
    <property type="match status" value="1"/>
</dbReference>
<dbReference type="InterPro" id="IPR035587">
    <property type="entry name" value="DUS-like_FMN-bd"/>
</dbReference>
<feature type="binding site" evidence="10">
    <location>
        <position position="53"/>
    </location>
    <ligand>
        <name>FMN</name>
        <dbReference type="ChEBI" id="CHEBI:58210"/>
    </ligand>
</feature>
<dbReference type="eggNOG" id="KOG2335">
    <property type="taxonomic scope" value="Eukaryota"/>
</dbReference>
<dbReference type="KEGG" id="gtt:GUITHDRAFT_158591"/>
<evidence type="ECO:0000313" key="14">
    <source>
        <dbReference type="Proteomes" id="UP000011087"/>
    </source>
</evidence>
<evidence type="ECO:0000256" key="6">
    <source>
        <dbReference type="ARBA" id="ARBA00022884"/>
    </source>
</evidence>
<dbReference type="GO" id="GO:0050660">
    <property type="term" value="F:flavin adenine dinucleotide binding"/>
    <property type="evidence" value="ECO:0007669"/>
    <property type="project" value="InterPro"/>
</dbReference>
<evidence type="ECO:0000313" key="12">
    <source>
        <dbReference type="EMBL" id="EKX37416.1"/>
    </source>
</evidence>
<evidence type="ECO:0000256" key="9">
    <source>
        <dbReference type="PIRSR" id="PIRSR006621-1"/>
    </source>
</evidence>
<sequence>MGWTDTHFRFLCRLLSSRTLLYSEMVSIQDLLRQETRPKELRCHLDEAPVVLQLGGSCPQGFADAVGMLRSAGELDGYCAINLNCGCPSPRVATEGVGGFGARMMHDPQLVLRSSEEISRAANGLPVSVKCRLGTDEVGGYEALRTFVRTVSQGSVRHFVVHARDCVLEGLSPEENRKVPPLRPRWVHQLQSDFPHLSFTYNGDGEDESWEDLPAVSEVMIGRAAYNRPWMLREADEMIFGETGRRRTRREVIETYLDRSERLGYVGGGEQEYGVLGALLTLFAEERGGKVGKEERG</sequence>
<dbReference type="Proteomes" id="UP000011087">
    <property type="component" value="Unassembled WGS sequence"/>
</dbReference>
<evidence type="ECO:0000256" key="10">
    <source>
        <dbReference type="PIRSR" id="PIRSR006621-2"/>
    </source>
</evidence>
<evidence type="ECO:0000256" key="1">
    <source>
        <dbReference type="ARBA" id="ARBA00022555"/>
    </source>
</evidence>
<dbReference type="GeneID" id="17294172"/>
<dbReference type="EC" id="1.3.1.-" evidence="8"/>
<feature type="binding site" evidence="10">
    <location>
        <position position="130"/>
    </location>
    <ligand>
        <name>FMN</name>
        <dbReference type="ChEBI" id="CHEBI:58210"/>
    </ligand>
</feature>
<dbReference type="RefSeq" id="XP_005824396.1">
    <property type="nucleotide sequence ID" value="XM_005824339.1"/>
</dbReference>
<keyword evidence="3 8" id="KW-0288">FMN</keyword>
<feature type="domain" description="DUS-like FMN-binding" evidence="11">
    <location>
        <begin position="1"/>
        <end position="259"/>
    </location>
</feature>
<dbReference type="Gene3D" id="3.20.20.70">
    <property type="entry name" value="Aldolase class I"/>
    <property type="match status" value="1"/>
</dbReference>
<evidence type="ECO:0000256" key="7">
    <source>
        <dbReference type="ARBA" id="ARBA00023002"/>
    </source>
</evidence>
<keyword evidence="2 8" id="KW-0285">Flavoprotein</keyword>
<dbReference type="InterPro" id="IPR001269">
    <property type="entry name" value="DUS_fam"/>
</dbReference>
<comment type="cofactor">
    <cofactor evidence="8 10">
        <name>FMN</name>
        <dbReference type="ChEBI" id="CHEBI:58210"/>
    </cofactor>
</comment>
<dbReference type="EMBL" id="JH993059">
    <property type="protein sequence ID" value="EKX37416.1"/>
    <property type="molecule type" value="Genomic_DNA"/>
</dbReference>
<dbReference type="InterPro" id="IPR013785">
    <property type="entry name" value="Aldolase_TIM"/>
</dbReference>
<keyword evidence="14" id="KW-1185">Reference proteome</keyword>
<keyword evidence="6" id="KW-0694">RNA-binding</keyword>
<keyword evidence="7 8" id="KW-0560">Oxidoreductase</keyword>
<dbReference type="OMA" id="MRANTRK"/>
<keyword evidence="10" id="KW-0547">Nucleotide-binding</keyword>
<dbReference type="GO" id="GO:0000049">
    <property type="term" value="F:tRNA binding"/>
    <property type="evidence" value="ECO:0007669"/>
    <property type="project" value="UniProtKB-KW"/>
</dbReference>
<reference evidence="14" key="2">
    <citation type="submission" date="2012-11" db="EMBL/GenBank/DDBJ databases">
        <authorList>
            <person name="Kuo A."/>
            <person name="Curtis B.A."/>
            <person name="Tanifuji G."/>
            <person name="Burki F."/>
            <person name="Gruber A."/>
            <person name="Irimia M."/>
            <person name="Maruyama S."/>
            <person name="Arias M.C."/>
            <person name="Ball S.G."/>
            <person name="Gile G.H."/>
            <person name="Hirakawa Y."/>
            <person name="Hopkins J.F."/>
            <person name="Rensing S.A."/>
            <person name="Schmutz J."/>
            <person name="Symeonidi A."/>
            <person name="Elias M."/>
            <person name="Eveleigh R.J."/>
            <person name="Herman E.K."/>
            <person name="Klute M.J."/>
            <person name="Nakayama T."/>
            <person name="Obornik M."/>
            <person name="Reyes-Prieto A."/>
            <person name="Armbrust E.V."/>
            <person name="Aves S.J."/>
            <person name="Beiko R.G."/>
            <person name="Coutinho P."/>
            <person name="Dacks J.B."/>
            <person name="Durnford D.G."/>
            <person name="Fast N.M."/>
            <person name="Green B.R."/>
            <person name="Grisdale C."/>
            <person name="Hempe F."/>
            <person name="Henrissat B."/>
            <person name="Hoppner M.P."/>
            <person name="Ishida K.-I."/>
            <person name="Kim E."/>
            <person name="Koreny L."/>
            <person name="Kroth P.G."/>
            <person name="Liu Y."/>
            <person name="Malik S.-B."/>
            <person name="Maier U.G."/>
            <person name="McRose D."/>
            <person name="Mock T."/>
            <person name="Neilson J.A."/>
            <person name="Onodera N.T."/>
            <person name="Poole A.M."/>
            <person name="Pritham E.J."/>
            <person name="Richards T.A."/>
            <person name="Rocap G."/>
            <person name="Roy S.W."/>
            <person name="Sarai C."/>
            <person name="Schaack S."/>
            <person name="Shirato S."/>
            <person name="Slamovits C.H."/>
            <person name="Spencer D.F."/>
            <person name="Suzuki S."/>
            <person name="Worden A.Z."/>
            <person name="Zauner S."/>
            <person name="Barry K."/>
            <person name="Bell C."/>
            <person name="Bharti A.K."/>
            <person name="Crow J.A."/>
            <person name="Grimwood J."/>
            <person name="Kramer R."/>
            <person name="Lindquist E."/>
            <person name="Lucas S."/>
            <person name="Salamov A."/>
            <person name="McFadden G.I."/>
            <person name="Lane C.E."/>
            <person name="Keeling P.J."/>
            <person name="Gray M.W."/>
            <person name="Grigoriev I.V."/>
            <person name="Archibald J.M."/>
        </authorList>
    </citation>
    <scope>NUCLEOTIDE SEQUENCE</scope>
    <source>
        <strain evidence="14">CCMP2712</strain>
    </source>
</reference>
<dbReference type="AlphaFoldDB" id="L1IME3"/>
<gene>
    <name evidence="12" type="ORF">GUITHDRAFT_158591</name>
</gene>
<dbReference type="CDD" id="cd02801">
    <property type="entry name" value="DUS_like_FMN"/>
    <property type="match status" value="1"/>
</dbReference>
<evidence type="ECO:0000256" key="2">
    <source>
        <dbReference type="ARBA" id="ARBA00022630"/>
    </source>
</evidence>
<evidence type="ECO:0000256" key="4">
    <source>
        <dbReference type="ARBA" id="ARBA00022694"/>
    </source>
</evidence>
<evidence type="ECO:0000256" key="5">
    <source>
        <dbReference type="ARBA" id="ARBA00022857"/>
    </source>
</evidence>
<reference evidence="12 14" key="1">
    <citation type="journal article" date="2012" name="Nature">
        <title>Algal genomes reveal evolutionary mosaicism and the fate of nucleomorphs.</title>
        <authorList>
            <consortium name="DOE Joint Genome Institute"/>
            <person name="Curtis B.A."/>
            <person name="Tanifuji G."/>
            <person name="Burki F."/>
            <person name="Gruber A."/>
            <person name="Irimia M."/>
            <person name="Maruyama S."/>
            <person name="Arias M.C."/>
            <person name="Ball S.G."/>
            <person name="Gile G.H."/>
            <person name="Hirakawa Y."/>
            <person name="Hopkins J.F."/>
            <person name="Kuo A."/>
            <person name="Rensing S.A."/>
            <person name="Schmutz J."/>
            <person name="Symeonidi A."/>
            <person name="Elias M."/>
            <person name="Eveleigh R.J."/>
            <person name="Herman E.K."/>
            <person name="Klute M.J."/>
            <person name="Nakayama T."/>
            <person name="Obornik M."/>
            <person name="Reyes-Prieto A."/>
            <person name="Armbrust E.V."/>
            <person name="Aves S.J."/>
            <person name="Beiko R.G."/>
            <person name="Coutinho P."/>
            <person name="Dacks J.B."/>
            <person name="Durnford D.G."/>
            <person name="Fast N.M."/>
            <person name="Green B.R."/>
            <person name="Grisdale C.J."/>
            <person name="Hempel F."/>
            <person name="Henrissat B."/>
            <person name="Hoppner M.P."/>
            <person name="Ishida K."/>
            <person name="Kim E."/>
            <person name="Koreny L."/>
            <person name="Kroth P.G."/>
            <person name="Liu Y."/>
            <person name="Malik S.B."/>
            <person name="Maier U.G."/>
            <person name="McRose D."/>
            <person name="Mock T."/>
            <person name="Neilson J.A."/>
            <person name="Onodera N.T."/>
            <person name="Poole A.M."/>
            <person name="Pritham E.J."/>
            <person name="Richards T.A."/>
            <person name="Rocap G."/>
            <person name="Roy S.W."/>
            <person name="Sarai C."/>
            <person name="Schaack S."/>
            <person name="Shirato S."/>
            <person name="Slamovits C.H."/>
            <person name="Spencer D.F."/>
            <person name="Suzuki S."/>
            <person name="Worden A.Z."/>
            <person name="Zauner S."/>
            <person name="Barry K."/>
            <person name="Bell C."/>
            <person name="Bharti A.K."/>
            <person name="Crow J.A."/>
            <person name="Grimwood J."/>
            <person name="Kramer R."/>
            <person name="Lindquist E."/>
            <person name="Lucas S."/>
            <person name="Salamov A."/>
            <person name="McFadden G.I."/>
            <person name="Lane C.E."/>
            <person name="Keeling P.J."/>
            <person name="Gray M.W."/>
            <person name="Grigoriev I.V."/>
            <person name="Archibald J.M."/>
        </authorList>
    </citation>
    <scope>NUCLEOTIDE SEQUENCE</scope>
    <source>
        <strain evidence="12 14">CCMP2712</strain>
    </source>
</reference>